<organism evidence="1 2">
    <name type="scientific">Phaeosphaeria nodorum (strain SN15 / ATCC MYA-4574 / FGSC 10173)</name>
    <name type="common">Glume blotch fungus</name>
    <name type="synonym">Parastagonospora nodorum</name>
    <dbReference type="NCBI Taxonomy" id="321614"/>
    <lineage>
        <taxon>Eukaryota</taxon>
        <taxon>Fungi</taxon>
        <taxon>Dikarya</taxon>
        <taxon>Ascomycota</taxon>
        <taxon>Pezizomycotina</taxon>
        <taxon>Dothideomycetes</taxon>
        <taxon>Pleosporomycetidae</taxon>
        <taxon>Pleosporales</taxon>
        <taxon>Pleosporineae</taxon>
        <taxon>Phaeosphaeriaceae</taxon>
        <taxon>Parastagonospora</taxon>
    </lineage>
</organism>
<dbReference type="EMBL" id="CP069042">
    <property type="protein sequence ID" value="QRD06411.1"/>
    <property type="molecule type" value="Genomic_DNA"/>
</dbReference>
<dbReference type="InterPro" id="IPR010424">
    <property type="entry name" value="EutQ"/>
</dbReference>
<dbReference type="SUPFAM" id="SSF51182">
    <property type="entry name" value="RmlC-like cupins"/>
    <property type="match status" value="1"/>
</dbReference>
<dbReference type="InterPro" id="IPR011051">
    <property type="entry name" value="RmlC_Cupin_sf"/>
</dbReference>
<dbReference type="OMA" id="CFKCAAR"/>
<protein>
    <recommendedName>
        <fullName evidence="3">(S)-ureidoglycine aminohydrolase cupin domain-containing protein</fullName>
    </recommendedName>
</protein>
<keyword evidence="2" id="KW-1185">Reference proteome</keyword>
<proteinExistence type="predicted"/>
<dbReference type="VEuPathDB" id="FungiDB:JI435_445850"/>
<accession>A0A7U2IAW4</accession>
<dbReference type="Gene3D" id="2.60.120.10">
    <property type="entry name" value="Jelly Rolls"/>
    <property type="match status" value="1"/>
</dbReference>
<dbReference type="KEGG" id="pno:SNOG_11790"/>
<dbReference type="AlphaFoldDB" id="A0A7U2IAW4"/>
<dbReference type="InterPro" id="IPR014710">
    <property type="entry name" value="RmlC-like_jellyroll"/>
</dbReference>
<dbReference type="OrthoDB" id="4985585at2759"/>
<evidence type="ECO:0000313" key="2">
    <source>
        <dbReference type="Proteomes" id="UP000663193"/>
    </source>
</evidence>
<evidence type="ECO:0000313" key="1">
    <source>
        <dbReference type="EMBL" id="QRD06411.1"/>
    </source>
</evidence>
<evidence type="ECO:0008006" key="3">
    <source>
        <dbReference type="Google" id="ProtNLM"/>
    </source>
</evidence>
<dbReference type="Proteomes" id="UP000663193">
    <property type="component" value="Chromosome 20"/>
</dbReference>
<gene>
    <name evidence="1" type="ORF">JI435_445850</name>
</gene>
<dbReference type="PANTHER" id="PTHR36169:SF1">
    <property type="entry name" value="ACETATE KINASE EUTQ"/>
    <property type="match status" value="1"/>
</dbReference>
<sequence>MPVDYLPASARSNISKQIGDYVFFDDLLESKTTKDPMVGIWFRIEQGPPVGPGVHAYDESGVVFEGTLTLRDETGNERTLERGDTFFIHRGSTVLFSSTDFAVCYKCAAQVKGKL</sequence>
<dbReference type="PANTHER" id="PTHR36169">
    <property type="entry name" value="ETHANOLAMINE UTILIZATION PROTEIN EUTQ"/>
    <property type="match status" value="1"/>
</dbReference>
<name>A0A7U2IAW4_PHANO</name>
<dbReference type="RefSeq" id="XP_001802028.1">
    <property type="nucleotide sequence ID" value="XM_001801976.1"/>
</dbReference>
<reference evidence="2" key="1">
    <citation type="journal article" date="2021" name="BMC Genomics">
        <title>Chromosome-level genome assembly and manually-curated proteome of model necrotroph Parastagonospora nodorum Sn15 reveals a genome-wide trove of candidate effector homologs, and redundancy of virulence-related functions within an accessory chromosome.</title>
        <authorList>
            <person name="Bertazzoni S."/>
            <person name="Jones D.A.B."/>
            <person name="Phan H.T."/>
            <person name="Tan K.-C."/>
            <person name="Hane J.K."/>
        </authorList>
    </citation>
    <scope>NUCLEOTIDE SEQUENCE [LARGE SCALE GENOMIC DNA]</scope>
    <source>
        <strain evidence="2">SN15 / ATCC MYA-4574 / FGSC 10173)</strain>
    </source>
</reference>